<evidence type="ECO:0000313" key="1">
    <source>
        <dbReference type="EMBL" id="PIO58391.1"/>
    </source>
</evidence>
<dbReference type="AlphaFoldDB" id="A0A2G9TK98"/>
<accession>A0A2G9TK98</accession>
<name>A0A2G9TK98_TELCI</name>
<protein>
    <submittedName>
        <fullName evidence="1">Uncharacterized protein</fullName>
    </submittedName>
</protein>
<dbReference type="Proteomes" id="UP000230423">
    <property type="component" value="Unassembled WGS sequence"/>
</dbReference>
<gene>
    <name evidence="1" type="ORF">TELCIR_20175</name>
</gene>
<sequence length="31" mass="3749">MTYNNLINLPDEKLLLNKFPDLKVRFTIHFT</sequence>
<reference evidence="1 2" key="1">
    <citation type="submission" date="2015-09" db="EMBL/GenBank/DDBJ databases">
        <title>Draft genome of the parasitic nematode Teladorsagia circumcincta isolate WARC Sus (inbred).</title>
        <authorList>
            <person name="Mitreva M."/>
        </authorList>
    </citation>
    <scope>NUCLEOTIDE SEQUENCE [LARGE SCALE GENOMIC DNA]</scope>
    <source>
        <strain evidence="1 2">S</strain>
    </source>
</reference>
<organism evidence="1 2">
    <name type="scientific">Teladorsagia circumcincta</name>
    <name type="common">Brown stomach worm</name>
    <name type="synonym">Ostertagia circumcincta</name>
    <dbReference type="NCBI Taxonomy" id="45464"/>
    <lineage>
        <taxon>Eukaryota</taxon>
        <taxon>Metazoa</taxon>
        <taxon>Ecdysozoa</taxon>
        <taxon>Nematoda</taxon>
        <taxon>Chromadorea</taxon>
        <taxon>Rhabditida</taxon>
        <taxon>Rhabditina</taxon>
        <taxon>Rhabditomorpha</taxon>
        <taxon>Strongyloidea</taxon>
        <taxon>Trichostrongylidae</taxon>
        <taxon>Teladorsagia</taxon>
    </lineage>
</organism>
<evidence type="ECO:0000313" key="2">
    <source>
        <dbReference type="Proteomes" id="UP000230423"/>
    </source>
</evidence>
<proteinExistence type="predicted"/>
<dbReference type="EMBL" id="KZ361342">
    <property type="protein sequence ID" value="PIO58391.1"/>
    <property type="molecule type" value="Genomic_DNA"/>
</dbReference>
<keyword evidence="2" id="KW-1185">Reference proteome</keyword>